<keyword evidence="3" id="KW-1185">Reference proteome</keyword>
<evidence type="ECO:0000313" key="3">
    <source>
        <dbReference type="Proteomes" id="UP000256690"/>
    </source>
</evidence>
<gene>
    <name evidence="2" type="ORF">DSM5745_00876</name>
</gene>
<dbReference type="InterPro" id="IPR053044">
    <property type="entry name" value="Metallo-hydrolase/TatD-type"/>
</dbReference>
<dbReference type="GeneID" id="38111246"/>
<feature type="region of interest" description="Disordered" evidence="1">
    <location>
        <begin position="175"/>
        <end position="196"/>
    </location>
</feature>
<dbReference type="RefSeq" id="XP_026608737.1">
    <property type="nucleotide sequence ID" value="XM_026742892.1"/>
</dbReference>
<proteinExistence type="predicted"/>
<name>A0A3D8T4W5_9EURO</name>
<dbReference type="Gene3D" id="3.20.20.140">
    <property type="entry name" value="Metal-dependent hydrolases"/>
    <property type="match status" value="1"/>
</dbReference>
<evidence type="ECO:0000313" key="2">
    <source>
        <dbReference type="EMBL" id="RDW93554.1"/>
    </source>
</evidence>
<dbReference type="EMBL" id="PVWQ01000001">
    <property type="protein sequence ID" value="RDW93554.1"/>
    <property type="molecule type" value="Genomic_DNA"/>
</dbReference>
<dbReference type="SUPFAM" id="SSF51556">
    <property type="entry name" value="Metallo-dependent hydrolases"/>
    <property type="match status" value="1"/>
</dbReference>
<feature type="compositionally biased region" description="Basic and acidic residues" evidence="1">
    <location>
        <begin position="187"/>
        <end position="196"/>
    </location>
</feature>
<reference evidence="2 3" key="1">
    <citation type="journal article" date="2018" name="IMA Fungus">
        <title>IMA Genome-F 9: Draft genome sequence of Annulohypoxylon stygium, Aspergillus mulundensis, Berkeleyomyces basicola (syn. Thielaviopsis basicola), Ceratocystis smalleyi, two Cercospora beticola strains, Coleophoma cylindrospora, Fusarium fracticaudum, Phialophora cf. hyalina, and Morchella septimelata.</title>
        <authorList>
            <person name="Wingfield B.D."/>
            <person name="Bills G.F."/>
            <person name="Dong Y."/>
            <person name="Huang W."/>
            <person name="Nel W.J."/>
            <person name="Swalarsk-Parry B.S."/>
            <person name="Vaghefi N."/>
            <person name="Wilken P.M."/>
            <person name="An Z."/>
            <person name="de Beer Z.W."/>
            <person name="De Vos L."/>
            <person name="Chen L."/>
            <person name="Duong T.A."/>
            <person name="Gao Y."/>
            <person name="Hammerbacher A."/>
            <person name="Kikkert J.R."/>
            <person name="Li Y."/>
            <person name="Li H."/>
            <person name="Li K."/>
            <person name="Li Q."/>
            <person name="Liu X."/>
            <person name="Ma X."/>
            <person name="Naidoo K."/>
            <person name="Pethybridge S.J."/>
            <person name="Sun J."/>
            <person name="Steenkamp E.T."/>
            <person name="van der Nest M.A."/>
            <person name="van Wyk S."/>
            <person name="Wingfield M.J."/>
            <person name="Xiong C."/>
            <person name="Yue Q."/>
            <person name="Zhang X."/>
        </authorList>
    </citation>
    <scope>NUCLEOTIDE SEQUENCE [LARGE SCALE GENOMIC DNA]</scope>
    <source>
        <strain evidence="2 3">DSM 5745</strain>
    </source>
</reference>
<organism evidence="2 3">
    <name type="scientific">Aspergillus mulundensis</name>
    <dbReference type="NCBI Taxonomy" id="1810919"/>
    <lineage>
        <taxon>Eukaryota</taxon>
        <taxon>Fungi</taxon>
        <taxon>Dikarya</taxon>
        <taxon>Ascomycota</taxon>
        <taxon>Pezizomycotina</taxon>
        <taxon>Eurotiomycetes</taxon>
        <taxon>Eurotiomycetidae</taxon>
        <taxon>Eurotiales</taxon>
        <taxon>Aspergillaceae</taxon>
        <taxon>Aspergillus</taxon>
        <taxon>Aspergillus subgen. Nidulantes</taxon>
    </lineage>
</organism>
<dbReference type="InterPro" id="IPR032466">
    <property type="entry name" value="Metal_Hydrolase"/>
</dbReference>
<dbReference type="Proteomes" id="UP000256690">
    <property type="component" value="Unassembled WGS sequence"/>
</dbReference>
<sequence>MNPPEFQDESDFPWGIGVFDAHCHPTDTMASIADIPRMKATTLTAMSTRGDDQDLVFQVASNLGNESGEGDEDAKQRILPCFGWHPWFSHQIIDDTTTSEDSQKSADEIKKAHYSTVLKPPPDDDFISSLPDPKPLSQLLSETRSRLERFPGSLVGEIGIDRAFRLPQPWTAEEHEIRDGGMTPGSREGRRLSPHQVRLEHQKAILEAQLRLAGELQRPVSVHSVQAHGGVIEVFKALWKGHERKIASRRERKRRGSHADAHAGSDEEDGDIQTSKKSNGAGADAGEHEAPAPGLPFPPRICMHSYSGPAETLKQFLHPSNPSDVYFSFSSVINFSHHSDKSVAVIKALPDDRVLIESDLHIAGQQMDDRLEEVTRQICAIRGWNLRQGVQQLADNWRRFVYGDALSNSL</sequence>
<evidence type="ECO:0000256" key="1">
    <source>
        <dbReference type="SAM" id="MobiDB-lite"/>
    </source>
</evidence>
<comment type="caution">
    <text evidence="2">The sequence shown here is derived from an EMBL/GenBank/DDBJ whole genome shotgun (WGS) entry which is preliminary data.</text>
</comment>
<dbReference type="InterPro" id="IPR001130">
    <property type="entry name" value="TatD-like"/>
</dbReference>
<dbReference type="Pfam" id="PF01026">
    <property type="entry name" value="TatD_DNase"/>
    <property type="match status" value="1"/>
</dbReference>
<dbReference type="GO" id="GO:0016788">
    <property type="term" value="F:hydrolase activity, acting on ester bonds"/>
    <property type="evidence" value="ECO:0007669"/>
    <property type="project" value="InterPro"/>
</dbReference>
<protein>
    <recommendedName>
        <fullName evidence="4">Cut9 interacting protein Scn1</fullName>
    </recommendedName>
</protein>
<feature type="region of interest" description="Disordered" evidence="1">
    <location>
        <begin position="246"/>
        <end position="296"/>
    </location>
</feature>
<evidence type="ECO:0008006" key="4">
    <source>
        <dbReference type="Google" id="ProtNLM"/>
    </source>
</evidence>
<dbReference type="AlphaFoldDB" id="A0A3D8T4W5"/>
<dbReference type="PANTHER" id="PTHR47345">
    <property type="entry name" value="CUT9-INTERACTING PROTEIN SCN1"/>
    <property type="match status" value="1"/>
</dbReference>
<dbReference type="OrthoDB" id="413993at2759"/>
<accession>A0A3D8T4W5</accession>
<dbReference type="PANTHER" id="PTHR47345:SF1">
    <property type="entry name" value="CUT9-INTERACTING PROTEIN SCN1"/>
    <property type="match status" value="1"/>
</dbReference>